<organism evidence="1 2">
    <name type="scientific">Halteria grandinella</name>
    <dbReference type="NCBI Taxonomy" id="5974"/>
    <lineage>
        <taxon>Eukaryota</taxon>
        <taxon>Sar</taxon>
        <taxon>Alveolata</taxon>
        <taxon>Ciliophora</taxon>
        <taxon>Intramacronucleata</taxon>
        <taxon>Spirotrichea</taxon>
        <taxon>Stichotrichia</taxon>
        <taxon>Sporadotrichida</taxon>
        <taxon>Halteriidae</taxon>
        <taxon>Halteria</taxon>
    </lineage>
</organism>
<dbReference type="Proteomes" id="UP000785679">
    <property type="component" value="Unassembled WGS sequence"/>
</dbReference>
<dbReference type="GO" id="GO:0005743">
    <property type="term" value="C:mitochondrial inner membrane"/>
    <property type="evidence" value="ECO:0007669"/>
    <property type="project" value="TreeGrafter"/>
</dbReference>
<dbReference type="GO" id="GO:0008682">
    <property type="term" value="F:3-demethoxyubiquinol 3-hydroxylase activity"/>
    <property type="evidence" value="ECO:0007669"/>
    <property type="project" value="TreeGrafter"/>
</dbReference>
<proteinExistence type="predicted"/>
<keyword evidence="2" id="KW-1185">Reference proteome</keyword>
<dbReference type="PANTHER" id="PTHR11237">
    <property type="entry name" value="COENZYME Q10 BIOSYNTHESIS PROTEIN 7"/>
    <property type="match status" value="1"/>
</dbReference>
<dbReference type="InterPro" id="IPR011566">
    <property type="entry name" value="Ubq_synth_Coq7"/>
</dbReference>
<dbReference type="PANTHER" id="PTHR11237:SF4">
    <property type="entry name" value="5-DEMETHOXYUBIQUINONE HYDROXYLASE, MITOCHONDRIAL"/>
    <property type="match status" value="1"/>
</dbReference>
<dbReference type="GO" id="GO:0006744">
    <property type="term" value="P:ubiquinone biosynthetic process"/>
    <property type="evidence" value="ECO:0007669"/>
    <property type="project" value="InterPro"/>
</dbReference>
<gene>
    <name evidence="1" type="ORF">FGO68_gene12091</name>
</gene>
<evidence type="ECO:0000313" key="1">
    <source>
        <dbReference type="EMBL" id="TNV76001.1"/>
    </source>
</evidence>
<dbReference type="EMBL" id="RRYP01014394">
    <property type="protein sequence ID" value="TNV76001.1"/>
    <property type="molecule type" value="Genomic_DNA"/>
</dbReference>
<name>A0A8J8NKH4_HALGN</name>
<reference evidence="1" key="1">
    <citation type="submission" date="2019-06" db="EMBL/GenBank/DDBJ databases">
        <authorList>
            <person name="Zheng W."/>
        </authorList>
    </citation>
    <scope>NUCLEOTIDE SEQUENCE</scope>
    <source>
        <strain evidence="1">QDHG01</strain>
    </source>
</reference>
<dbReference type="AlphaFoldDB" id="A0A8J8NKH4"/>
<comment type="caution">
    <text evidence="1">The sequence shown here is derived from an EMBL/GenBank/DDBJ whole genome shotgun (WGS) entry which is preliminary data.</text>
</comment>
<dbReference type="OrthoDB" id="275371at2759"/>
<protein>
    <submittedName>
        <fullName evidence="1">Uncharacterized protein</fullName>
    </submittedName>
</protein>
<evidence type="ECO:0000313" key="2">
    <source>
        <dbReference type="Proteomes" id="UP000785679"/>
    </source>
</evidence>
<dbReference type="Pfam" id="PF03232">
    <property type="entry name" value="COQ7"/>
    <property type="match status" value="1"/>
</dbReference>
<sequence>MKSVTEKVDFYTNAYTTTTQDQQFVDELRTIEDRHIISVEDEMPDRRVRPSLLTPVGDALGLVQSAATLILGKQYANIVFQAAEKGIQDEIDEQLRILNERGIKEEEVRKQIIEMRDQSYEMFEKSGNKVDVEGMKKRGEIGYYLYLLGTYSTTAAMRIGRKL</sequence>
<accession>A0A8J8NKH4</accession>